<keyword evidence="3" id="KW-1185">Reference proteome</keyword>
<dbReference type="Proteomes" id="UP001151760">
    <property type="component" value="Unassembled WGS sequence"/>
</dbReference>
<sequence>MKQKEVRQVVNENNLSVCAILESHVDVSSVYDTCRKVCKRWKWTSNGGLCVKGTRIILGWNDDNVDVMILSQTNQVMHCQIITRNDNHTVFCSFVYADNYYIDRRVLWNNLTAHASFMHDKPWVLLGDFNAALNLEDHSCGGYEPNIAMREFKECVNRMEVMDVNATGLHFTWNQKPTGDHGTLKKIDRIMSNVPFIDEFPGSFAIFQPYRISDHSPCVLRIPKVCKPKPKPFKFCNFLVHKDRFRDVVANGWNLHINGCAMFRLVKRLKGLKTPLRKLLYDQGNLHARVKQLRGEIDEVQKAIDLNPSCSILREEHAHYLLAFKEASLDEERFLRQKSKIEWLDAGDSNTAYFHNIVKSRNARNRIEMVRDMSNVLHDGNEVVSAFVSHYEQFLGIEGYSNPLDSHNLFSRVLDDHKAAHMVRNVSDAEIKSALFSMSDDKAPGPDGYTAAFFKKAWDIVGDNFTCAIRDFFINGKMLREVNHTIIALIPKVSTPGRINDYRPISCCNIIFKCISKIIANRIKGDLGDLVSINQSAFVPGRRISDNILLTQELMRNYHRNCGPPRCSFKIDIQKAYDTVDWGFLRSILIGFGFHPTMVEWIMVCVSTTSYSVCINGNLHGWFNGKRGLRQGDPLSPYLFTLVMEVLTLILQRRVSVAENFRYHHHCEKQCIVNLCFADDLFLFARGHLNSVTIIMEALEEFKNVSGLVPSIPKSTAFFCNVPNDLKASILNLTPFAEGTLPVRYLGVPLISTRLLYRDCKVLVEKLESRVNDWRNKFLSLAGRMQLVRSVLSSMHIYWASVFILPARIIYDLEHLMRGFLWCQGEMKKGKAKVAWDSVCMPQKEGGLGIRRIEDFNTALMVSHIWSILNNRDSLWVRWIYDYKLQGRSFWDVPCLGDVSWGWRKLLQIRTRVRPFIWHQIYNGRSTSMWFDRWAEGCPLRDKLSVRNIVRSGFLLTDKVSDLISNGAWRWPSDWYNRFPDVVSIPVPEISESRDDCLVWRDHAGVWQWDVGPSVDLNLLKCPLCDLVPDSHDHLFFQCSYSFQVWLKVRVLCGMDSISPQMDDILAFLIPISKGRSVVSIIARVVVAATTYFLWMERNSRLFTKKILSVDKLVQSICSTVRLKLVTFRFKKTSPTSRNLLDMWKVPKQCIVHNGSAG</sequence>
<dbReference type="InterPro" id="IPR043502">
    <property type="entry name" value="DNA/RNA_pol_sf"/>
</dbReference>
<protein>
    <submittedName>
        <fullName evidence="2">RNA-directed DNA polymerase</fullName>
    </submittedName>
</protein>
<dbReference type="InterPro" id="IPR000477">
    <property type="entry name" value="RT_dom"/>
</dbReference>
<evidence type="ECO:0000313" key="2">
    <source>
        <dbReference type="EMBL" id="GJS65291.1"/>
    </source>
</evidence>
<organism evidence="2 3">
    <name type="scientific">Tanacetum coccineum</name>
    <dbReference type="NCBI Taxonomy" id="301880"/>
    <lineage>
        <taxon>Eukaryota</taxon>
        <taxon>Viridiplantae</taxon>
        <taxon>Streptophyta</taxon>
        <taxon>Embryophyta</taxon>
        <taxon>Tracheophyta</taxon>
        <taxon>Spermatophyta</taxon>
        <taxon>Magnoliopsida</taxon>
        <taxon>eudicotyledons</taxon>
        <taxon>Gunneridae</taxon>
        <taxon>Pentapetalae</taxon>
        <taxon>asterids</taxon>
        <taxon>campanulids</taxon>
        <taxon>Asterales</taxon>
        <taxon>Asteraceae</taxon>
        <taxon>Asteroideae</taxon>
        <taxon>Anthemideae</taxon>
        <taxon>Anthemidinae</taxon>
        <taxon>Tanacetum</taxon>
    </lineage>
</organism>
<reference evidence="2" key="2">
    <citation type="submission" date="2022-01" db="EMBL/GenBank/DDBJ databases">
        <authorList>
            <person name="Yamashiro T."/>
            <person name="Shiraishi A."/>
            <person name="Satake H."/>
            <person name="Nakayama K."/>
        </authorList>
    </citation>
    <scope>NUCLEOTIDE SEQUENCE</scope>
</reference>
<dbReference type="PANTHER" id="PTHR33116:SF76">
    <property type="entry name" value="DUF4283 DOMAIN-CONTAINING PROTEIN"/>
    <property type="match status" value="1"/>
</dbReference>
<dbReference type="CDD" id="cd01650">
    <property type="entry name" value="RT_nLTR_like"/>
    <property type="match status" value="1"/>
</dbReference>
<dbReference type="EMBL" id="BQNB010009567">
    <property type="protein sequence ID" value="GJS65291.1"/>
    <property type="molecule type" value="Genomic_DNA"/>
</dbReference>
<dbReference type="Pfam" id="PF00078">
    <property type="entry name" value="RVT_1"/>
    <property type="match status" value="1"/>
</dbReference>
<dbReference type="SUPFAM" id="SSF56219">
    <property type="entry name" value="DNase I-like"/>
    <property type="match status" value="1"/>
</dbReference>
<dbReference type="GO" id="GO:0003964">
    <property type="term" value="F:RNA-directed DNA polymerase activity"/>
    <property type="evidence" value="ECO:0007669"/>
    <property type="project" value="UniProtKB-KW"/>
</dbReference>
<feature type="domain" description="Reverse transcriptase" evidence="1">
    <location>
        <begin position="471"/>
        <end position="750"/>
    </location>
</feature>
<dbReference type="PROSITE" id="PS50878">
    <property type="entry name" value="RT_POL"/>
    <property type="match status" value="1"/>
</dbReference>
<dbReference type="PANTHER" id="PTHR33116">
    <property type="entry name" value="REVERSE TRANSCRIPTASE ZINC-BINDING DOMAIN-CONTAINING PROTEIN-RELATED-RELATED"/>
    <property type="match status" value="1"/>
</dbReference>
<gene>
    <name evidence="2" type="ORF">Tco_0679855</name>
</gene>
<evidence type="ECO:0000259" key="1">
    <source>
        <dbReference type="PROSITE" id="PS50878"/>
    </source>
</evidence>
<reference evidence="2" key="1">
    <citation type="journal article" date="2022" name="Int. J. Mol. Sci.">
        <title>Draft Genome of Tanacetum Coccineum: Genomic Comparison of Closely Related Tanacetum-Family Plants.</title>
        <authorList>
            <person name="Yamashiro T."/>
            <person name="Shiraishi A."/>
            <person name="Nakayama K."/>
            <person name="Satake H."/>
        </authorList>
    </citation>
    <scope>NUCLEOTIDE SEQUENCE</scope>
</reference>
<evidence type="ECO:0000313" key="3">
    <source>
        <dbReference type="Proteomes" id="UP001151760"/>
    </source>
</evidence>
<keyword evidence="2" id="KW-0695">RNA-directed DNA polymerase</keyword>
<proteinExistence type="predicted"/>
<accession>A0ABQ4XJ34</accession>
<dbReference type="Gene3D" id="3.60.10.10">
    <property type="entry name" value="Endonuclease/exonuclease/phosphatase"/>
    <property type="match status" value="1"/>
</dbReference>
<dbReference type="SUPFAM" id="SSF56672">
    <property type="entry name" value="DNA/RNA polymerases"/>
    <property type="match status" value="1"/>
</dbReference>
<keyword evidence="2" id="KW-0808">Transferase</keyword>
<keyword evidence="2" id="KW-0548">Nucleotidyltransferase</keyword>
<name>A0ABQ4XJ34_9ASTR</name>
<comment type="caution">
    <text evidence="2">The sequence shown here is derived from an EMBL/GenBank/DDBJ whole genome shotgun (WGS) entry which is preliminary data.</text>
</comment>
<dbReference type="InterPro" id="IPR036691">
    <property type="entry name" value="Endo/exonu/phosph_ase_sf"/>
</dbReference>